<dbReference type="PANTHER" id="PTHR47941">
    <property type="entry name" value="PENTATRICOPEPTIDE REPEAT-CONTAINING PROTEIN 3, MITOCHONDRIAL"/>
    <property type="match status" value="1"/>
</dbReference>
<organism evidence="4 5">
    <name type="scientific">Lecanosticta acicola</name>
    <dbReference type="NCBI Taxonomy" id="111012"/>
    <lineage>
        <taxon>Eukaryota</taxon>
        <taxon>Fungi</taxon>
        <taxon>Dikarya</taxon>
        <taxon>Ascomycota</taxon>
        <taxon>Pezizomycotina</taxon>
        <taxon>Dothideomycetes</taxon>
        <taxon>Dothideomycetidae</taxon>
        <taxon>Mycosphaerellales</taxon>
        <taxon>Mycosphaerellaceae</taxon>
        <taxon>Lecanosticta</taxon>
    </lineage>
</organism>
<evidence type="ECO:0000313" key="5">
    <source>
        <dbReference type="Proteomes" id="UP001296104"/>
    </source>
</evidence>
<dbReference type="Proteomes" id="UP001296104">
    <property type="component" value="Unassembled WGS sequence"/>
</dbReference>
<evidence type="ECO:0000256" key="1">
    <source>
        <dbReference type="ARBA" id="ARBA00022737"/>
    </source>
</evidence>
<evidence type="ECO:0000259" key="3">
    <source>
        <dbReference type="Pfam" id="PF23276"/>
    </source>
</evidence>
<reference evidence="4" key="1">
    <citation type="submission" date="2023-11" db="EMBL/GenBank/DDBJ databases">
        <authorList>
            <person name="Alioto T."/>
            <person name="Alioto T."/>
            <person name="Gomez Garrido J."/>
        </authorList>
    </citation>
    <scope>NUCLEOTIDE SEQUENCE</scope>
</reference>
<gene>
    <name evidence="4" type="ORF">LECACI_7A007807</name>
</gene>
<feature type="region of interest" description="Disordered" evidence="2">
    <location>
        <begin position="449"/>
        <end position="473"/>
    </location>
</feature>
<proteinExistence type="predicted"/>
<comment type="caution">
    <text evidence="4">The sequence shown here is derived from an EMBL/GenBank/DDBJ whole genome shotgun (WGS) entry which is preliminary data.</text>
</comment>
<dbReference type="AlphaFoldDB" id="A0AAI9EDZ4"/>
<sequence>MKDEGFQPDNGTCHAVLKVVSVHLDHLLRTDILDYMQRRWYKLSSEGAHDVVAGMLRDGLFEQALHRLDEMTRTGPVDSWLWDMAVYMLCDAGELEEAFRIMRMRFDTGELQISRNLWYYLLDKGSEARHHDATALVWNSQVNPGFLNPSSGTCLNVLATAARTGDAVMGTEVFTHLSKRGTAFQPVHYELLISTYLSTDPPDLRRAISILTIMPLEKLEPTVMETRALFHYLRDKPELLKEAFTILRELHDGEREIPIAVLNLLIECYVDQKNLAGAMKIYKLIHTFAPEGKGPQKSYANIDTFNLLLKGCRTAEPPDEQQASFLVSELLALRIAPTQLTYDRVILVFLEAGKAALRLASELEDRSAAEKESAKGKELLDWGFRYFAEMQPLDWMPRFGTLELLAVELAKLGDGRAWDVLQVTEDHREHVAGYEKKKYYLRKNVEEAWARQDPPEEDESSSDSFGPAATVSA</sequence>
<evidence type="ECO:0000313" key="4">
    <source>
        <dbReference type="EMBL" id="CAK4032649.1"/>
    </source>
</evidence>
<keyword evidence="1" id="KW-0677">Repeat</keyword>
<dbReference type="Pfam" id="PF23276">
    <property type="entry name" value="TPR_24"/>
    <property type="match status" value="1"/>
</dbReference>
<dbReference type="Gene3D" id="1.25.40.10">
    <property type="entry name" value="Tetratricopeptide repeat domain"/>
    <property type="match status" value="2"/>
</dbReference>
<accession>A0AAI9EDZ4</accession>
<protein>
    <recommendedName>
        <fullName evidence="3">Pentatricopeptide repeat-containing protein-mitochondrial domain-containing protein</fullName>
    </recommendedName>
</protein>
<dbReference type="EMBL" id="CAVMBE010000067">
    <property type="protein sequence ID" value="CAK4032649.1"/>
    <property type="molecule type" value="Genomic_DNA"/>
</dbReference>
<feature type="domain" description="Pentatricopeptide repeat-containing protein-mitochondrial" evidence="3">
    <location>
        <begin position="151"/>
        <end position="284"/>
    </location>
</feature>
<name>A0AAI9EDZ4_9PEZI</name>
<dbReference type="InterPro" id="IPR057027">
    <property type="entry name" value="TPR_mt"/>
</dbReference>
<dbReference type="InterPro" id="IPR011990">
    <property type="entry name" value="TPR-like_helical_dom_sf"/>
</dbReference>
<evidence type="ECO:0000256" key="2">
    <source>
        <dbReference type="SAM" id="MobiDB-lite"/>
    </source>
</evidence>
<keyword evidence="5" id="KW-1185">Reference proteome</keyword>